<feature type="domain" description="Peptidase M20 dimerisation" evidence="4">
    <location>
        <begin position="178"/>
        <end position="274"/>
    </location>
</feature>
<accession>A0A1W6P1I6</accession>
<evidence type="ECO:0000313" key="6">
    <source>
        <dbReference type="Proteomes" id="UP000242447"/>
    </source>
</evidence>
<dbReference type="InterPro" id="IPR017150">
    <property type="entry name" value="Pept_M20_glutamate_carboxypep"/>
</dbReference>
<dbReference type="KEGG" id="kro:BVG79_01962"/>
<dbReference type="OrthoDB" id="9776600at2"/>
<keyword evidence="5" id="KW-0121">Carboxypeptidase</keyword>
<evidence type="ECO:0000256" key="2">
    <source>
        <dbReference type="ARBA" id="ARBA00022801"/>
    </source>
</evidence>
<organism evidence="5 6">
    <name type="scientific">Ketogulonicigenium robustum</name>
    <dbReference type="NCBI Taxonomy" id="92947"/>
    <lineage>
        <taxon>Bacteria</taxon>
        <taxon>Pseudomonadati</taxon>
        <taxon>Pseudomonadota</taxon>
        <taxon>Alphaproteobacteria</taxon>
        <taxon>Rhodobacterales</taxon>
        <taxon>Roseobacteraceae</taxon>
        <taxon>Ketogulonicigenium</taxon>
    </lineage>
</organism>
<protein>
    <submittedName>
        <fullName evidence="5">Glutamate carboxypeptidase</fullName>
        <ecNumber evidence="5">3.4.17.11</ecNumber>
    </submittedName>
</protein>
<dbReference type="PANTHER" id="PTHR43808">
    <property type="entry name" value="ACETYLORNITHINE DEACETYLASE"/>
    <property type="match status" value="1"/>
</dbReference>
<dbReference type="Proteomes" id="UP000242447">
    <property type="component" value="Chromosome"/>
</dbReference>
<gene>
    <name evidence="5" type="ORF">BVG79_01962</name>
</gene>
<dbReference type="InterPro" id="IPR011650">
    <property type="entry name" value="Peptidase_M20_dimer"/>
</dbReference>
<evidence type="ECO:0000259" key="4">
    <source>
        <dbReference type="Pfam" id="PF07687"/>
    </source>
</evidence>
<evidence type="ECO:0000256" key="3">
    <source>
        <dbReference type="PIRSR" id="PIRSR037238-1"/>
    </source>
</evidence>
<dbReference type="RefSeq" id="WP_085786717.1">
    <property type="nucleotide sequence ID" value="NZ_CP019937.1"/>
</dbReference>
<dbReference type="GO" id="GO:0046872">
    <property type="term" value="F:metal ion binding"/>
    <property type="evidence" value="ECO:0007669"/>
    <property type="project" value="UniProtKB-KW"/>
</dbReference>
<dbReference type="PIRSF" id="PIRSF037238">
    <property type="entry name" value="Carboxypeptidase_G2"/>
    <property type="match status" value="1"/>
</dbReference>
<keyword evidence="1" id="KW-0479">Metal-binding</keyword>
<dbReference type="STRING" id="92947.BVG79_01962"/>
<dbReference type="InterPro" id="IPR050072">
    <property type="entry name" value="Peptidase_M20A"/>
</dbReference>
<sequence length="382" mass="39840">MRNTYRFSPDDFDVAALLADLRRWVAVESPSHDRAAVNRMMDLAAGHAARIGLSVTRHVTDDAHGDVVIARNHDGSGPAALLLAHLDTVHPVGTLDTSPWREEGERIYGPGIYDMKSGALMALYAAAAIGTTAPLTIVFIPDEETGTFAGRSFVEALAPTASAALVLEPAREGGKIVTARRGGGHYMFNIIGRAAHSGTRPQDGRSAIREAAKLILRLEALNDPARGIGVNVGLIRGGTTRNTIPGTCTLEVDIRLPDPAAQAEVLAAIDALVPEDPDVRYDVTRQISRPPFAEDSGIRALFARAAPIAAAMGYPLVAMASGGGSDGNFTAALGVPTLDGLGPDGADAHSPNEHIFPATIAPRLAMLANLVVALGQGESAPA</sequence>
<dbReference type="PANTHER" id="PTHR43808:SF9">
    <property type="entry name" value="BLL0789 PROTEIN"/>
    <property type="match status" value="1"/>
</dbReference>
<dbReference type="EC" id="3.4.17.11" evidence="5"/>
<dbReference type="SUPFAM" id="SSF53187">
    <property type="entry name" value="Zn-dependent exopeptidases"/>
    <property type="match status" value="1"/>
</dbReference>
<keyword evidence="6" id="KW-1185">Reference proteome</keyword>
<feature type="active site" evidence="3">
    <location>
        <position position="87"/>
    </location>
</feature>
<dbReference type="InterPro" id="IPR036264">
    <property type="entry name" value="Bact_exopeptidase_dim_dom"/>
</dbReference>
<evidence type="ECO:0000313" key="5">
    <source>
        <dbReference type="EMBL" id="ARO15304.1"/>
    </source>
</evidence>
<dbReference type="AlphaFoldDB" id="A0A1W6P1I6"/>
<proteinExistence type="predicted"/>
<dbReference type="Gene3D" id="3.40.630.10">
    <property type="entry name" value="Zn peptidases"/>
    <property type="match status" value="1"/>
</dbReference>
<feature type="active site" description="Proton acceptor" evidence="3">
    <location>
        <position position="143"/>
    </location>
</feature>
<dbReference type="Pfam" id="PF07687">
    <property type="entry name" value="M20_dimer"/>
    <property type="match status" value="1"/>
</dbReference>
<dbReference type="Pfam" id="PF01546">
    <property type="entry name" value="Peptidase_M20"/>
    <property type="match status" value="1"/>
</dbReference>
<reference evidence="5 6" key="1">
    <citation type="submission" date="2017-02" db="EMBL/GenBank/DDBJ databases">
        <title>Ketogulonicigenium robustum SPU B003 Genome sequencing and assembly.</title>
        <authorList>
            <person name="Li Y."/>
            <person name="Liu L."/>
            <person name="Wang C."/>
            <person name="Zhang M."/>
            <person name="Zhang T."/>
            <person name="Zhang Y."/>
        </authorList>
    </citation>
    <scope>NUCLEOTIDE SEQUENCE [LARGE SCALE GENOMIC DNA]</scope>
    <source>
        <strain evidence="5 6">SPU_B003</strain>
    </source>
</reference>
<keyword evidence="5" id="KW-0645">Protease</keyword>
<keyword evidence="2 5" id="KW-0378">Hydrolase</keyword>
<dbReference type="InterPro" id="IPR002933">
    <property type="entry name" value="Peptidase_M20"/>
</dbReference>
<dbReference type="SUPFAM" id="SSF55031">
    <property type="entry name" value="Bacterial exopeptidase dimerisation domain"/>
    <property type="match status" value="1"/>
</dbReference>
<evidence type="ECO:0000256" key="1">
    <source>
        <dbReference type="ARBA" id="ARBA00022723"/>
    </source>
</evidence>
<dbReference type="GO" id="GO:0004180">
    <property type="term" value="F:carboxypeptidase activity"/>
    <property type="evidence" value="ECO:0007669"/>
    <property type="project" value="UniProtKB-KW"/>
</dbReference>
<dbReference type="CDD" id="cd03885">
    <property type="entry name" value="M20_CPDG2"/>
    <property type="match status" value="1"/>
</dbReference>
<dbReference type="EMBL" id="CP019937">
    <property type="protein sequence ID" value="ARO15304.1"/>
    <property type="molecule type" value="Genomic_DNA"/>
</dbReference>
<name>A0A1W6P1I6_9RHOB</name>
<dbReference type="Gene3D" id="3.30.70.360">
    <property type="match status" value="1"/>
</dbReference>